<evidence type="ECO:0000256" key="2">
    <source>
        <dbReference type="ARBA" id="ARBA00022824"/>
    </source>
</evidence>
<keyword evidence="4 6" id="KW-0333">Golgi apparatus</keyword>
<proteinExistence type="inferred from homology"/>
<dbReference type="Pfam" id="PF04099">
    <property type="entry name" value="Sybindin"/>
    <property type="match status" value="1"/>
</dbReference>
<sequence>MTIYNLYIFDRFGTCLYYHDWQRRKFSNMPKDEEQKLMYGMIFSIKSFVTRMSPTDSKDLFVNYRTNNYKLNYLETPTGLRIILNTDLNVAKCDDYLRKIYKIYVDCVVKNPLTKLGEPIENELFVNELNTYIQNLPVYY</sequence>
<dbReference type="RefSeq" id="XP_065645059.1">
    <property type="nucleotide sequence ID" value="XM_065788987.1"/>
</dbReference>
<dbReference type="InterPro" id="IPR011012">
    <property type="entry name" value="Longin-like_dom_sf"/>
</dbReference>
<dbReference type="SUPFAM" id="SSF64356">
    <property type="entry name" value="SNARE-like"/>
    <property type="match status" value="1"/>
</dbReference>
<evidence type="ECO:0000313" key="8">
    <source>
        <dbReference type="RefSeq" id="XP_065645059.1"/>
    </source>
</evidence>
<dbReference type="PANTHER" id="PTHR23249">
    <property type="entry name" value="TRAFFICKING PROTEIN PARTICLE COMPLEX SUBUNIT"/>
    <property type="match status" value="1"/>
</dbReference>
<dbReference type="SMART" id="SM01399">
    <property type="entry name" value="Sybindin"/>
    <property type="match status" value="1"/>
</dbReference>
<dbReference type="CDD" id="cd14855">
    <property type="entry name" value="TRAPPC1_MUM2"/>
    <property type="match status" value="1"/>
</dbReference>
<organism evidence="7 8">
    <name type="scientific">Hydra vulgaris</name>
    <name type="common">Hydra</name>
    <name type="synonym">Hydra attenuata</name>
    <dbReference type="NCBI Taxonomy" id="6087"/>
    <lineage>
        <taxon>Eukaryota</taxon>
        <taxon>Metazoa</taxon>
        <taxon>Cnidaria</taxon>
        <taxon>Hydrozoa</taxon>
        <taxon>Hydroidolina</taxon>
        <taxon>Anthoathecata</taxon>
        <taxon>Aplanulata</taxon>
        <taxon>Hydridae</taxon>
        <taxon>Hydra</taxon>
    </lineage>
</organism>
<protein>
    <recommendedName>
        <fullName evidence="6">Trafficking protein particle complex subunit</fullName>
    </recommendedName>
</protein>
<keyword evidence="3 6" id="KW-0931">ER-Golgi transport</keyword>
<dbReference type="InterPro" id="IPR007233">
    <property type="entry name" value="TRAPPC"/>
</dbReference>
<dbReference type="Proteomes" id="UP001652625">
    <property type="component" value="Chromosome 01"/>
</dbReference>
<evidence type="ECO:0000256" key="5">
    <source>
        <dbReference type="ARBA" id="ARBA00038167"/>
    </source>
</evidence>
<keyword evidence="2 6" id="KW-0256">Endoplasmic reticulum</keyword>
<evidence type="ECO:0000256" key="1">
    <source>
        <dbReference type="ARBA" id="ARBA00022448"/>
    </source>
</evidence>
<evidence type="ECO:0000256" key="6">
    <source>
        <dbReference type="RuleBase" id="RU366065"/>
    </source>
</evidence>
<evidence type="ECO:0000313" key="7">
    <source>
        <dbReference type="Proteomes" id="UP001652625"/>
    </source>
</evidence>
<evidence type="ECO:0000256" key="3">
    <source>
        <dbReference type="ARBA" id="ARBA00022892"/>
    </source>
</evidence>
<keyword evidence="1 6" id="KW-0813">Transport</keyword>
<gene>
    <name evidence="8" type="primary">LOC100208684</name>
</gene>
<dbReference type="GeneID" id="100208684"/>
<comment type="similarity">
    <text evidence="5">Belongs to the TRAPP small subunits family. BET5 subfamily.</text>
</comment>
<comment type="subcellular location">
    <subcellularLocation>
        <location evidence="6">Endoplasmic reticulum</location>
    </subcellularLocation>
    <subcellularLocation>
        <location evidence="6">Golgi apparatus</location>
        <location evidence="6">cis-Golgi network</location>
    </subcellularLocation>
</comment>
<comment type="subunit">
    <text evidence="6">Part of the multisubunit transport protein particle (TRAPP) complex.</text>
</comment>
<name>A0ABM4B867_HYDVU</name>
<keyword evidence="7" id="KW-1185">Reference proteome</keyword>
<evidence type="ECO:0000256" key="4">
    <source>
        <dbReference type="ARBA" id="ARBA00023034"/>
    </source>
</evidence>
<dbReference type="Gene3D" id="3.30.450.70">
    <property type="match status" value="1"/>
</dbReference>
<reference evidence="7" key="1">
    <citation type="submission" date="2025-05" db="UniProtKB">
        <authorList>
            <consortium name="RefSeq"/>
        </authorList>
    </citation>
    <scope>NUCLEOTIDE SEQUENCE [LARGE SCALE GENOMIC DNA]</scope>
</reference>
<dbReference type="PANTHER" id="PTHR23249:SF16">
    <property type="entry name" value="TRAFFICKING PROTEIN PARTICLE COMPLEX SUBUNIT 1"/>
    <property type="match status" value="1"/>
</dbReference>
<reference evidence="8" key="2">
    <citation type="submission" date="2025-08" db="UniProtKB">
        <authorList>
            <consortium name="RefSeq"/>
        </authorList>
    </citation>
    <scope>IDENTIFICATION</scope>
</reference>
<accession>A0ABM4B867</accession>